<comment type="caution">
    <text evidence="3">The sequence shown here is derived from an EMBL/GenBank/DDBJ whole genome shotgun (WGS) entry which is preliminary data.</text>
</comment>
<dbReference type="Pfam" id="PF14030">
    <property type="entry name" value="DUF4245"/>
    <property type="match status" value="1"/>
</dbReference>
<name>A0A9X1NLI0_9ACTN</name>
<keyword evidence="2" id="KW-0812">Transmembrane</keyword>
<gene>
    <name evidence="3" type="ORF">LR394_30660</name>
</gene>
<evidence type="ECO:0000256" key="1">
    <source>
        <dbReference type="SAM" id="MobiDB-lite"/>
    </source>
</evidence>
<accession>A0A9X1NLI0</accession>
<reference evidence="3" key="1">
    <citation type="submission" date="2021-11" db="EMBL/GenBank/DDBJ databases">
        <title>Streptomyces corallinus and Kineosporia corallina sp. nov., two new coral-derived marine actinobacteria.</title>
        <authorList>
            <person name="Buangrab K."/>
            <person name="Sutthacheep M."/>
            <person name="Yeemin T."/>
            <person name="Harunari E."/>
            <person name="Igarashi Y."/>
            <person name="Sripreechasak P."/>
            <person name="Kanchanasin P."/>
            <person name="Tanasupawat S."/>
            <person name="Phongsopitanun W."/>
        </authorList>
    </citation>
    <scope>NUCLEOTIDE SEQUENCE</scope>
    <source>
        <strain evidence="3">JCM 31032</strain>
    </source>
</reference>
<feature type="region of interest" description="Disordered" evidence="1">
    <location>
        <begin position="1"/>
        <end position="31"/>
    </location>
</feature>
<evidence type="ECO:0000313" key="4">
    <source>
        <dbReference type="Proteomes" id="UP001138997"/>
    </source>
</evidence>
<protein>
    <submittedName>
        <fullName evidence="3">DUF4245 domain-containing protein</fullName>
    </submittedName>
</protein>
<dbReference type="AlphaFoldDB" id="A0A9X1NLI0"/>
<dbReference type="Proteomes" id="UP001138997">
    <property type="component" value="Unassembled WGS sequence"/>
</dbReference>
<dbReference type="EMBL" id="JAJOMB010000021">
    <property type="protein sequence ID" value="MCD5315273.1"/>
    <property type="molecule type" value="Genomic_DNA"/>
</dbReference>
<keyword evidence="4" id="KW-1185">Reference proteome</keyword>
<proteinExistence type="predicted"/>
<dbReference type="InterPro" id="IPR025339">
    <property type="entry name" value="DUF4245"/>
</dbReference>
<evidence type="ECO:0000313" key="3">
    <source>
        <dbReference type="EMBL" id="MCD5315273.1"/>
    </source>
</evidence>
<keyword evidence="2" id="KW-1133">Transmembrane helix</keyword>
<feature type="transmembrane region" description="Helical" evidence="2">
    <location>
        <begin position="38"/>
        <end position="56"/>
    </location>
</feature>
<organism evidence="3 4">
    <name type="scientific">Kineosporia babensis</name>
    <dbReference type="NCBI Taxonomy" id="499548"/>
    <lineage>
        <taxon>Bacteria</taxon>
        <taxon>Bacillati</taxon>
        <taxon>Actinomycetota</taxon>
        <taxon>Actinomycetes</taxon>
        <taxon>Kineosporiales</taxon>
        <taxon>Kineosporiaceae</taxon>
        <taxon>Kineosporia</taxon>
    </lineage>
</organism>
<dbReference type="RefSeq" id="WP_231448077.1">
    <property type="nucleotide sequence ID" value="NZ_JAJOMB010000021.1"/>
</dbReference>
<keyword evidence="2" id="KW-0472">Membrane</keyword>
<evidence type="ECO:0000256" key="2">
    <source>
        <dbReference type="SAM" id="Phobius"/>
    </source>
</evidence>
<sequence length="202" mass="21392">MTETPSTPAGPAAQVVGSAADRSAEHRRKSLSTRPKDMLISMAVIVGIVLVLLLLVPRPNEIPARAINPNAAATGASDELGFTPVVPVLTPEWTTRAAGLQLKTTDGITAWQLTYTTPSGTYVGVQQAENPTKAWESRQVTDGKEDGTENIGGLEWIDRSRTDRGTTSWVHRGEDGITTIVTGTADEAQMNLFATAVAAKLG</sequence>